<keyword evidence="3" id="KW-0378">Hydrolase</keyword>
<dbReference type="PANTHER" id="PTHR39181">
    <property type="entry name" value="TYROSINE-PROTEIN PHOSPHATASE YWQE"/>
    <property type="match status" value="1"/>
</dbReference>
<name>A0A7C4MPC1_9BACT</name>
<dbReference type="GO" id="GO:0030145">
    <property type="term" value="F:manganese ion binding"/>
    <property type="evidence" value="ECO:0007669"/>
    <property type="project" value="InterPro"/>
</dbReference>
<dbReference type="PIRSF" id="PIRSF016557">
    <property type="entry name" value="Caps_synth_CpsB"/>
    <property type="match status" value="1"/>
</dbReference>
<comment type="catalytic activity">
    <reaction evidence="4">
        <text>O-phospho-L-tyrosyl-[protein] + H2O = L-tyrosyl-[protein] + phosphate</text>
        <dbReference type="Rhea" id="RHEA:10684"/>
        <dbReference type="Rhea" id="RHEA-COMP:10136"/>
        <dbReference type="Rhea" id="RHEA-COMP:20101"/>
        <dbReference type="ChEBI" id="CHEBI:15377"/>
        <dbReference type="ChEBI" id="CHEBI:43474"/>
        <dbReference type="ChEBI" id="CHEBI:46858"/>
        <dbReference type="ChEBI" id="CHEBI:61978"/>
        <dbReference type="EC" id="3.1.3.48"/>
    </reaction>
</comment>
<proteinExistence type="inferred from homology"/>
<accession>A0A7C4MPC1</accession>
<dbReference type="Gene3D" id="3.20.20.140">
    <property type="entry name" value="Metal-dependent hydrolases"/>
    <property type="match status" value="1"/>
</dbReference>
<evidence type="ECO:0000256" key="3">
    <source>
        <dbReference type="ARBA" id="ARBA00022801"/>
    </source>
</evidence>
<evidence type="ECO:0000313" key="5">
    <source>
        <dbReference type="EMBL" id="HGU32587.1"/>
    </source>
</evidence>
<dbReference type="EMBL" id="DSUH01000164">
    <property type="protein sequence ID" value="HGU32587.1"/>
    <property type="molecule type" value="Genomic_DNA"/>
</dbReference>
<dbReference type="PANTHER" id="PTHR39181:SF1">
    <property type="entry name" value="TYROSINE-PROTEIN PHOSPHATASE YWQE"/>
    <property type="match status" value="1"/>
</dbReference>
<dbReference type="AlphaFoldDB" id="A0A7C4MPC1"/>
<evidence type="ECO:0000256" key="2">
    <source>
        <dbReference type="ARBA" id="ARBA00013064"/>
    </source>
</evidence>
<dbReference type="SUPFAM" id="SSF89550">
    <property type="entry name" value="PHP domain-like"/>
    <property type="match status" value="1"/>
</dbReference>
<evidence type="ECO:0000256" key="4">
    <source>
        <dbReference type="ARBA" id="ARBA00051722"/>
    </source>
</evidence>
<evidence type="ECO:0000256" key="1">
    <source>
        <dbReference type="ARBA" id="ARBA00005750"/>
    </source>
</evidence>
<dbReference type="InterPro" id="IPR016195">
    <property type="entry name" value="Pol/histidinol_Pase-like"/>
</dbReference>
<dbReference type="Pfam" id="PF19567">
    <property type="entry name" value="CpsB_CapC"/>
    <property type="match status" value="1"/>
</dbReference>
<dbReference type="GO" id="GO:0004725">
    <property type="term" value="F:protein tyrosine phosphatase activity"/>
    <property type="evidence" value="ECO:0007669"/>
    <property type="project" value="UniProtKB-EC"/>
</dbReference>
<gene>
    <name evidence="5" type="ORF">ENS29_07010</name>
</gene>
<comment type="caution">
    <text evidence="5">The sequence shown here is derived from an EMBL/GenBank/DDBJ whole genome shotgun (WGS) entry which is preliminary data.</text>
</comment>
<organism evidence="5">
    <name type="scientific">Desulfatirhabdium butyrativorans</name>
    <dbReference type="NCBI Taxonomy" id="340467"/>
    <lineage>
        <taxon>Bacteria</taxon>
        <taxon>Pseudomonadati</taxon>
        <taxon>Thermodesulfobacteriota</taxon>
        <taxon>Desulfobacteria</taxon>
        <taxon>Desulfobacterales</taxon>
        <taxon>Desulfatirhabdiaceae</taxon>
        <taxon>Desulfatirhabdium</taxon>
    </lineage>
</organism>
<reference evidence="5" key="1">
    <citation type="journal article" date="2020" name="mSystems">
        <title>Genome- and Community-Level Interaction Insights into Carbon Utilization and Element Cycling Functions of Hydrothermarchaeota in Hydrothermal Sediment.</title>
        <authorList>
            <person name="Zhou Z."/>
            <person name="Liu Y."/>
            <person name="Xu W."/>
            <person name="Pan J."/>
            <person name="Luo Z.H."/>
            <person name="Li M."/>
        </authorList>
    </citation>
    <scope>NUCLEOTIDE SEQUENCE [LARGE SCALE GENOMIC DNA]</scope>
    <source>
        <strain evidence="5">SpSt-477</strain>
    </source>
</reference>
<dbReference type="InterPro" id="IPR016667">
    <property type="entry name" value="Caps_polysacc_synth_CpsB/CapC"/>
</dbReference>
<comment type="similarity">
    <text evidence="1">Belongs to the metallo-dependent hydrolases superfamily. CpsB/CapC family.</text>
</comment>
<dbReference type="EC" id="3.1.3.48" evidence="2"/>
<protein>
    <recommendedName>
        <fullName evidence="2">protein-tyrosine-phosphatase</fullName>
        <ecNumber evidence="2">3.1.3.48</ecNumber>
    </recommendedName>
</protein>
<sequence>MIDIHCHLLSGVDDGAVDLAESIEMAEKAVSDGIQTIVVTPHHGNGVYTQSRADIAGRVAALQEVLEGLCIPLTLHPGMEEHFRPTLIEEAQAGTLCPLGTSGNYVLVEFPFLTIPDGAEDMFFHLQMAGYTVILAHPERNVVLQNEMERLYRLVHIGCLTQITEMSLTGELGERAMQCAHRMVQHRLAHILASDAHSADSRFPRLSEGVEIVKRLTKNPKLARQMVEERPAAILAGSPLHVPEPVPPKPKKRFLFF</sequence>